<feature type="chain" id="PRO_5038789501" evidence="4">
    <location>
        <begin position="24"/>
        <end position="97"/>
    </location>
</feature>
<evidence type="ECO:0000256" key="4">
    <source>
        <dbReference type="SAM" id="SignalP"/>
    </source>
</evidence>
<dbReference type="EMBL" id="JAMSHJ010000004">
    <property type="protein sequence ID" value="KAI5414646.1"/>
    <property type="molecule type" value="Genomic_DNA"/>
</dbReference>
<proteinExistence type="inferred from homology"/>
<dbReference type="GO" id="GO:0008422">
    <property type="term" value="F:beta-glucosidase activity"/>
    <property type="evidence" value="ECO:0007669"/>
    <property type="project" value="TreeGrafter"/>
</dbReference>
<keyword evidence="6" id="KW-1185">Reference proteome</keyword>
<sequence length="97" mass="10981">MVRLLLKTLFLEILLLLLHHSSAVDDDDLSPFPKKFLFGTASSSYQYEGGYNINGKGQSNWDNFTHGDTKIIVDGSNGDIAVDHYHRYQVGYQRGFI</sequence>
<keyword evidence="2" id="KW-0378">Hydrolase</keyword>
<dbReference type="InterPro" id="IPR033132">
    <property type="entry name" value="GH_1_N_CS"/>
</dbReference>
<dbReference type="Gramene" id="Psat04G0021100-T4">
    <property type="protein sequence ID" value="KAI5414646.1"/>
    <property type="gene ID" value="KIW84_040211"/>
</dbReference>
<accession>A0A9D4X9K7</accession>
<dbReference type="PROSITE" id="PS00653">
    <property type="entry name" value="GLYCOSYL_HYDROL_F1_2"/>
    <property type="match status" value="1"/>
</dbReference>
<reference evidence="5 6" key="1">
    <citation type="journal article" date="2022" name="Nat. Genet.">
        <title>Improved pea reference genome and pan-genome highlight genomic features and evolutionary characteristics.</title>
        <authorList>
            <person name="Yang T."/>
            <person name="Liu R."/>
            <person name="Luo Y."/>
            <person name="Hu S."/>
            <person name="Wang D."/>
            <person name="Wang C."/>
            <person name="Pandey M.K."/>
            <person name="Ge S."/>
            <person name="Xu Q."/>
            <person name="Li N."/>
            <person name="Li G."/>
            <person name="Huang Y."/>
            <person name="Saxena R.K."/>
            <person name="Ji Y."/>
            <person name="Li M."/>
            <person name="Yan X."/>
            <person name="He Y."/>
            <person name="Liu Y."/>
            <person name="Wang X."/>
            <person name="Xiang C."/>
            <person name="Varshney R.K."/>
            <person name="Ding H."/>
            <person name="Gao S."/>
            <person name="Zong X."/>
        </authorList>
    </citation>
    <scope>NUCLEOTIDE SEQUENCE [LARGE SCALE GENOMIC DNA]</scope>
    <source>
        <strain evidence="5 6">cv. Zhongwan 6</strain>
    </source>
</reference>
<organism evidence="5 6">
    <name type="scientific">Pisum sativum</name>
    <name type="common">Garden pea</name>
    <name type="synonym">Lathyrus oleraceus</name>
    <dbReference type="NCBI Taxonomy" id="3888"/>
    <lineage>
        <taxon>Eukaryota</taxon>
        <taxon>Viridiplantae</taxon>
        <taxon>Streptophyta</taxon>
        <taxon>Embryophyta</taxon>
        <taxon>Tracheophyta</taxon>
        <taxon>Spermatophyta</taxon>
        <taxon>Magnoliopsida</taxon>
        <taxon>eudicotyledons</taxon>
        <taxon>Gunneridae</taxon>
        <taxon>Pentapetalae</taxon>
        <taxon>rosids</taxon>
        <taxon>fabids</taxon>
        <taxon>Fabales</taxon>
        <taxon>Fabaceae</taxon>
        <taxon>Papilionoideae</taxon>
        <taxon>50 kb inversion clade</taxon>
        <taxon>NPAAA clade</taxon>
        <taxon>Hologalegina</taxon>
        <taxon>IRL clade</taxon>
        <taxon>Fabeae</taxon>
        <taxon>Lathyrus</taxon>
    </lineage>
</organism>
<comment type="caution">
    <text evidence="5">The sequence shown here is derived from an EMBL/GenBank/DDBJ whole genome shotgun (WGS) entry which is preliminary data.</text>
</comment>
<gene>
    <name evidence="5" type="ORF">KIW84_040211</name>
</gene>
<dbReference type="Proteomes" id="UP001058974">
    <property type="component" value="Chromosome 4"/>
</dbReference>
<comment type="similarity">
    <text evidence="1 3">Belongs to the glycosyl hydrolase 1 family.</text>
</comment>
<evidence type="ECO:0000256" key="2">
    <source>
        <dbReference type="ARBA" id="ARBA00022801"/>
    </source>
</evidence>
<name>A0A9D4X9K7_PEA</name>
<evidence type="ECO:0000256" key="1">
    <source>
        <dbReference type="ARBA" id="ARBA00010838"/>
    </source>
</evidence>
<feature type="signal peptide" evidence="4">
    <location>
        <begin position="1"/>
        <end position="23"/>
    </location>
</feature>
<dbReference type="InterPro" id="IPR001360">
    <property type="entry name" value="Glyco_hydro_1"/>
</dbReference>
<evidence type="ECO:0000256" key="3">
    <source>
        <dbReference type="RuleBase" id="RU003690"/>
    </source>
</evidence>
<evidence type="ECO:0000313" key="5">
    <source>
        <dbReference type="EMBL" id="KAI5414646.1"/>
    </source>
</evidence>
<protein>
    <submittedName>
        <fullName evidence="5">Variant 4, Beta-glucosidase 46</fullName>
    </submittedName>
</protein>
<dbReference type="Gene3D" id="3.20.20.80">
    <property type="entry name" value="Glycosidases"/>
    <property type="match status" value="1"/>
</dbReference>
<dbReference type="InterPro" id="IPR017853">
    <property type="entry name" value="GH"/>
</dbReference>
<dbReference type="AlphaFoldDB" id="A0A9D4X9K7"/>
<keyword evidence="4" id="KW-0732">Signal</keyword>
<dbReference type="SUPFAM" id="SSF51445">
    <property type="entry name" value="(Trans)glycosidases"/>
    <property type="match status" value="1"/>
</dbReference>
<evidence type="ECO:0000313" key="6">
    <source>
        <dbReference type="Proteomes" id="UP001058974"/>
    </source>
</evidence>
<dbReference type="Pfam" id="PF00232">
    <property type="entry name" value="Glyco_hydro_1"/>
    <property type="match status" value="1"/>
</dbReference>
<dbReference type="PANTHER" id="PTHR10353:SF152">
    <property type="entry name" value="GLYCOSIDE HYDROLASE FAMILY 1 PROTEIN"/>
    <property type="match status" value="1"/>
</dbReference>
<dbReference type="PANTHER" id="PTHR10353">
    <property type="entry name" value="GLYCOSYL HYDROLASE"/>
    <property type="match status" value="1"/>
</dbReference>
<dbReference type="GO" id="GO:0005975">
    <property type="term" value="P:carbohydrate metabolic process"/>
    <property type="evidence" value="ECO:0007669"/>
    <property type="project" value="InterPro"/>
</dbReference>